<feature type="domain" description="4Fe-4S ferredoxin-type" evidence="1">
    <location>
        <begin position="531"/>
        <end position="560"/>
    </location>
</feature>
<evidence type="ECO:0000313" key="2">
    <source>
        <dbReference type="EMBL" id="MBI2875677.1"/>
    </source>
</evidence>
<accession>A0A932CN13</accession>
<comment type="caution">
    <text evidence="2">The sequence shown here is derived from an EMBL/GenBank/DDBJ whole genome shotgun (WGS) entry which is preliminary data.</text>
</comment>
<dbReference type="GO" id="GO:0051536">
    <property type="term" value="F:iron-sulfur cluster binding"/>
    <property type="evidence" value="ECO:0007669"/>
    <property type="project" value="InterPro"/>
</dbReference>
<dbReference type="AlphaFoldDB" id="A0A932CN13"/>
<dbReference type="PRINTS" id="PR00469">
    <property type="entry name" value="PNDRDTASEII"/>
</dbReference>
<gene>
    <name evidence="2" type="ORF">HYY20_02210</name>
</gene>
<sequence>MGIEVRKRKRNLGAHTAFAATPMASHLRPKYLPKGPPCTLTCLIHADIRGYLTTIAQSEMYGRSYEESLEAGWYILTDRNPFPAVCGRICPHPCEAECNRREKDAAVGIQAVERRIGDFGLQRKLRPRRIPGGPYPERVAVIGAGPSGLSCAYQLARRGYPVTLFESSSQAGGMLRWAVPAYRLPQEILEAEIEAILELGIEVQYRTRIGPDLPFEALQRDYAAIYLAIGAHQAMRLGIAGEEAPNVWSCIDYLRRVNAGERVEIGRRVVVIGGGNSAIDAARVALRFGAAVTLLCIEPREEMPAIRGEVEEAQREGVQIAGSVAPVEIRTEGGRAIAVRAIRLAAGKWEAGGQLTLVPIEGSEFAVEADTIVVAISQRPDFTGLEPWRKEPGWVSTSGRGETGVTGVFAGGDVAVPSGLAAQAIQMGREAAEAIEASLRGRPWAEEAPPVVVRHPQMNLKYYESLPRTEIPVLPVEERGHTFREIVLPLEEPHLLAEVKRCMSCGQCFQCDSCYLYCSDKAVLKPVEKGQPYQFKWDFCKGQECNKCADECPCGAIEMV</sequence>
<name>A0A932CN13_UNCTE</name>
<dbReference type="PANTHER" id="PTHR42783">
    <property type="entry name" value="GLUTAMATE SYNTHASE [NADPH] SMALL CHAIN"/>
    <property type="match status" value="1"/>
</dbReference>
<dbReference type="Pfam" id="PF14691">
    <property type="entry name" value="Fer4_20"/>
    <property type="match status" value="1"/>
</dbReference>
<dbReference type="InterPro" id="IPR009051">
    <property type="entry name" value="Helical_ferredxn"/>
</dbReference>
<dbReference type="PROSITE" id="PS51379">
    <property type="entry name" value="4FE4S_FER_2"/>
    <property type="match status" value="1"/>
</dbReference>
<dbReference type="EMBL" id="JACPRF010000066">
    <property type="protein sequence ID" value="MBI2875677.1"/>
    <property type="molecule type" value="Genomic_DNA"/>
</dbReference>
<evidence type="ECO:0000259" key="1">
    <source>
        <dbReference type="PROSITE" id="PS51379"/>
    </source>
</evidence>
<dbReference type="SUPFAM" id="SSF51971">
    <property type="entry name" value="Nucleotide-binding domain"/>
    <property type="match status" value="1"/>
</dbReference>
<dbReference type="Gene3D" id="3.50.50.60">
    <property type="entry name" value="FAD/NAD(P)-binding domain"/>
    <property type="match status" value="2"/>
</dbReference>
<dbReference type="NCBIfam" id="NF009410">
    <property type="entry name" value="PRK12771.1"/>
    <property type="match status" value="1"/>
</dbReference>
<proteinExistence type="predicted"/>
<dbReference type="InterPro" id="IPR028261">
    <property type="entry name" value="DPD_II"/>
</dbReference>
<dbReference type="PANTHER" id="PTHR42783:SF3">
    <property type="entry name" value="GLUTAMATE SYNTHASE [NADPH] SMALL CHAIN-RELATED"/>
    <property type="match status" value="1"/>
</dbReference>
<dbReference type="Gene3D" id="1.10.1060.10">
    <property type="entry name" value="Alpha-helical ferredoxin"/>
    <property type="match status" value="1"/>
</dbReference>
<dbReference type="GO" id="GO:0016491">
    <property type="term" value="F:oxidoreductase activity"/>
    <property type="evidence" value="ECO:0007669"/>
    <property type="project" value="InterPro"/>
</dbReference>
<dbReference type="Proteomes" id="UP000769766">
    <property type="component" value="Unassembled WGS sequence"/>
</dbReference>
<dbReference type="InterPro" id="IPR017896">
    <property type="entry name" value="4Fe4S_Fe-S-bd"/>
</dbReference>
<reference evidence="2" key="1">
    <citation type="submission" date="2020-07" db="EMBL/GenBank/DDBJ databases">
        <title>Huge and variable diversity of episymbiotic CPR bacteria and DPANN archaea in groundwater ecosystems.</title>
        <authorList>
            <person name="He C.Y."/>
            <person name="Keren R."/>
            <person name="Whittaker M."/>
            <person name="Farag I.F."/>
            <person name="Doudna J."/>
            <person name="Cate J.H.D."/>
            <person name="Banfield J.F."/>
        </authorList>
    </citation>
    <scope>NUCLEOTIDE SEQUENCE</scope>
    <source>
        <strain evidence="2">NC_groundwater_672_Ag_B-0.1um_62_36</strain>
    </source>
</reference>
<evidence type="ECO:0000313" key="3">
    <source>
        <dbReference type="Proteomes" id="UP000769766"/>
    </source>
</evidence>
<dbReference type="SUPFAM" id="SSF54862">
    <property type="entry name" value="4Fe-4S ferredoxins"/>
    <property type="match status" value="1"/>
</dbReference>
<dbReference type="InterPro" id="IPR036188">
    <property type="entry name" value="FAD/NAD-bd_sf"/>
</dbReference>
<dbReference type="SUPFAM" id="SSF46548">
    <property type="entry name" value="alpha-helical ferredoxin"/>
    <property type="match status" value="1"/>
</dbReference>
<organism evidence="2 3">
    <name type="scientific">Tectimicrobiota bacterium</name>
    <dbReference type="NCBI Taxonomy" id="2528274"/>
    <lineage>
        <taxon>Bacteria</taxon>
        <taxon>Pseudomonadati</taxon>
        <taxon>Nitrospinota/Tectimicrobiota group</taxon>
        <taxon>Candidatus Tectimicrobiota</taxon>
    </lineage>
</organism>
<protein>
    <submittedName>
        <fullName evidence="2">FAD-dependent oxidoreductase</fullName>
    </submittedName>
</protein>
<dbReference type="Pfam" id="PF07992">
    <property type="entry name" value="Pyr_redox_2"/>
    <property type="match status" value="1"/>
</dbReference>
<dbReference type="InterPro" id="IPR023753">
    <property type="entry name" value="FAD/NAD-binding_dom"/>
</dbReference>
<dbReference type="PRINTS" id="PR00368">
    <property type="entry name" value="FADPNR"/>
</dbReference>